<reference evidence="1 2" key="1">
    <citation type="submission" date="2015-09" db="EMBL/GenBank/DDBJ databases">
        <title>Atta colombica WGS genome.</title>
        <authorList>
            <person name="Nygaard S."/>
            <person name="Hu H."/>
            <person name="Boomsma J."/>
            <person name="Zhang G."/>
        </authorList>
    </citation>
    <scope>NUCLEOTIDE SEQUENCE [LARGE SCALE GENOMIC DNA]</scope>
    <source>
        <strain evidence="1">Treedump-2</strain>
        <tissue evidence="1">Whole body</tissue>
    </source>
</reference>
<dbReference type="AlphaFoldDB" id="A0A195BG54"/>
<name>A0A195BG54_9HYME</name>
<evidence type="ECO:0000313" key="2">
    <source>
        <dbReference type="Proteomes" id="UP000078540"/>
    </source>
</evidence>
<accession>A0A195BG54</accession>
<evidence type="ECO:0000313" key="1">
    <source>
        <dbReference type="EMBL" id="KYM83595.1"/>
    </source>
</evidence>
<proteinExistence type="predicted"/>
<gene>
    <name evidence="1" type="ORF">ALC53_05995</name>
</gene>
<dbReference type="EMBL" id="KQ976488">
    <property type="protein sequence ID" value="KYM83595.1"/>
    <property type="molecule type" value="Genomic_DNA"/>
</dbReference>
<protein>
    <submittedName>
        <fullName evidence="1">Uncharacterized protein</fullName>
    </submittedName>
</protein>
<keyword evidence="2" id="KW-1185">Reference proteome</keyword>
<organism evidence="1 2">
    <name type="scientific">Atta colombica</name>
    <dbReference type="NCBI Taxonomy" id="520822"/>
    <lineage>
        <taxon>Eukaryota</taxon>
        <taxon>Metazoa</taxon>
        <taxon>Ecdysozoa</taxon>
        <taxon>Arthropoda</taxon>
        <taxon>Hexapoda</taxon>
        <taxon>Insecta</taxon>
        <taxon>Pterygota</taxon>
        <taxon>Neoptera</taxon>
        <taxon>Endopterygota</taxon>
        <taxon>Hymenoptera</taxon>
        <taxon>Apocrita</taxon>
        <taxon>Aculeata</taxon>
        <taxon>Formicoidea</taxon>
        <taxon>Formicidae</taxon>
        <taxon>Myrmicinae</taxon>
        <taxon>Atta</taxon>
    </lineage>
</organism>
<dbReference type="Proteomes" id="UP000078540">
    <property type="component" value="Unassembled WGS sequence"/>
</dbReference>
<sequence>MPMVGRRDEQKLRSDALVCTAPVQFARGRSSESVLRSSITALPAVDSLHCICIALSERICLWNVPATQPSSMTARDELNIQALIKLLLVNLPSSMTSTIRLHVPIVYGEMPNKLSTQYAKVYEMFDGA</sequence>